<reference evidence="2 3" key="2">
    <citation type="journal article" date="2017" name="Sci. Rep.">
        <title>Ant-infecting Ophiocordyceps genomes reveal a high diversity of potential behavioral manipulation genes and a possible major role for enterotoxins.</title>
        <authorList>
            <person name="de Bekker C."/>
            <person name="Ohm R.A."/>
            <person name="Evans H.C."/>
            <person name="Brachmann A."/>
            <person name="Hughes D.P."/>
        </authorList>
    </citation>
    <scope>NUCLEOTIDE SEQUENCE [LARGE SCALE GENOMIC DNA]</scope>
    <source>
        <strain evidence="2 3">SC16a</strain>
    </source>
</reference>
<evidence type="ECO:0000256" key="1">
    <source>
        <dbReference type="SAM" id="Phobius"/>
    </source>
</evidence>
<gene>
    <name evidence="2" type="ORF">XA68_14461</name>
</gene>
<comment type="caution">
    <text evidence="2">The sequence shown here is derived from an EMBL/GenBank/DDBJ whole genome shotgun (WGS) entry which is preliminary data.</text>
</comment>
<keyword evidence="3" id="KW-1185">Reference proteome</keyword>
<reference evidence="2 3" key="1">
    <citation type="journal article" date="2015" name="BMC Genomics">
        <title>Gene expression during zombie ant biting behavior reflects the complexity underlying fungal parasitic behavioral manipulation.</title>
        <authorList>
            <person name="de Bekker C."/>
            <person name="Ohm R.A."/>
            <person name="Loreto R.G."/>
            <person name="Sebastian A."/>
            <person name="Albert I."/>
            <person name="Merrow M."/>
            <person name="Brachmann A."/>
            <person name="Hughes D.P."/>
        </authorList>
    </citation>
    <scope>NUCLEOTIDE SEQUENCE [LARGE SCALE GENOMIC DNA]</scope>
    <source>
        <strain evidence="2 3">SC16a</strain>
    </source>
</reference>
<accession>A0A2A9PAC2</accession>
<evidence type="ECO:0000313" key="2">
    <source>
        <dbReference type="EMBL" id="PFH57867.1"/>
    </source>
</evidence>
<proteinExistence type="predicted"/>
<evidence type="ECO:0000313" key="3">
    <source>
        <dbReference type="Proteomes" id="UP000037136"/>
    </source>
</evidence>
<dbReference type="Proteomes" id="UP000037136">
    <property type="component" value="Unassembled WGS sequence"/>
</dbReference>
<organism evidence="2 3">
    <name type="scientific">Ophiocordyceps unilateralis</name>
    <name type="common">Zombie-ant fungus</name>
    <name type="synonym">Torrubia unilateralis</name>
    <dbReference type="NCBI Taxonomy" id="268505"/>
    <lineage>
        <taxon>Eukaryota</taxon>
        <taxon>Fungi</taxon>
        <taxon>Dikarya</taxon>
        <taxon>Ascomycota</taxon>
        <taxon>Pezizomycotina</taxon>
        <taxon>Sordariomycetes</taxon>
        <taxon>Hypocreomycetidae</taxon>
        <taxon>Hypocreales</taxon>
        <taxon>Ophiocordycipitaceae</taxon>
        <taxon>Ophiocordyceps</taxon>
    </lineage>
</organism>
<keyword evidence="1" id="KW-0472">Membrane</keyword>
<keyword evidence="1" id="KW-0812">Transmembrane</keyword>
<dbReference type="AlphaFoldDB" id="A0A2A9PAC2"/>
<feature type="transmembrane region" description="Helical" evidence="1">
    <location>
        <begin position="71"/>
        <end position="89"/>
    </location>
</feature>
<protein>
    <submittedName>
        <fullName evidence="2">Uncharacterized protein</fullName>
    </submittedName>
</protein>
<sequence>MTRMPHSLRLAENQRSRIGLPNLATLAATGRDGKIQTTTLFRTRGSRLNLRFHPWKRVLTIRPLSRTQQRFLWLTGFSFGSLGLYWLRIFKLPLISIDR</sequence>
<name>A0A2A9PAC2_OPHUN</name>
<keyword evidence="1" id="KW-1133">Transmembrane helix</keyword>
<dbReference type="EMBL" id="LAZP02000356">
    <property type="protein sequence ID" value="PFH57867.1"/>
    <property type="molecule type" value="Genomic_DNA"/>
</dbReference>